<dbReference type="NCBIfam" id="TIGR00086">
    <property type="entry name" value="smpB"/>
    <property type="match status" value="1"/>
</dbReference>
<dbReference type="Gene3D" id="2.40.280.10">
    <property type="match status" value="1"/>
</dbReference>
<reference evidence="4 5" key="1">
    <citation type="journal article" date="2015" name="Nature">
        <title>rRNA introns, odd ribosomes, and small enigmatic genomes across a large radiation of phyla.</title>
        <authorList>
            <person name="Brown C.T."/>
            <person name="Hug L.A."/>
            <person name="Thomas B.C."/>
            <person name="Sharon I."/>
            <person name="Castelle C.J."/>
            <person name="Singh A."/>
            <person name="Wilkins M.J."/>
            <person name="Williams K.H."/>
            <person name="Banfield J.F."/>
        </authorList>
    </citation>
    <scope>NUCLEOTIDE SEQUENCE [LARGE SCALE GENOMIC DNA]</scope>
</reference>
<proteinExistence type="inferred from homology"/>
<protein>
    <recommendedName>
        <fullName evidence="3">SsrA-binding protein</fullName>
    </recommendedName>
    <alternativeName>
        <fullName evidence="3">Small protein B</fullName>
    </alternativeName>
</protein>
<dbReference type="HAMAP" id="MF_00023">
    <property type="entry name" value="SmpB"/>
    <property type="match status" value="1"/>
</dbReference>
<dbReference type="EMBL" id="LCPF01000001">
    <property type="protein sequence ID" value="KKU91535.1"/>
    <property type="molecule type" value="Genomic_DNA"/>
</dbReference>
<dbReference type="SUPFAM" id="SSF74982">
    <property type="entry name" value="Small protein B (SmpB)"/>
    <property type="match status" value="1"/>
</dbReference>
<dbReference type="NCBIfam" id="NF003843">
    <property type="entry name" value="PRK05422.1"/>
    <property type="match status" value="1"/>
</dbReference>
<dbReference type="GO" id="GO:0005829">
    <property type="term" value="C:cytosol"/>
    <property type="evidence" value="ECO:0007669"/>
    <property type="project" value="TreeGrafter"/>
</dbReference>
<comment type="function">
    <text evidence="3">Required for rescue of stalled ribosomes mediated by trans-translation. Binds to transfer-messenger RNA (tmRNA), required for stable association of tmRNA with ribosomes. tmRNA and SmpB together mimic tRNA shape, replacing the anticodon stem-loop with SmpB. tmRNA is encoded by the ssrA gene; the 2 termini fold to resemble tRNA(Ala) and it encodes a 'tag peptide', a short internal open reading frame. During trans-translation Ala-aminoacylated tmRNA acts like a tRNA, entering the A-site of stalled ribosomes, displacing the stalled mRNA. The ribosome then switches to translate the ORF on the tmRNA; the nascent peptide is terminated with the 'tag peptide' encoded by the tmRNA and targeted for degradation. The ribosome is freed to recommence translation, which seems to be the essential function of trans-translation.</text>
</comment>
<sequence>MPELAINKRAFFDYEILEKFPAGLALTGHETKSIKMGRANIAGAHAVSRNNEIFLLGMDISSFQPKNAPPDHEPQRTRKLLLKKEEIKYLTGKIQSGLTLLPIKLYTDRGLVKIELGLGRGRKKQDKREVLKKRETQKEIRKFKI</sequence>
<name>A0A0G1XB44_9BACT</name>
<dbReference type="Pfam" id="PF01668">
    <property type="entry name" value="SmpB"/>
    <property type="match status" value="1"/>
</dbReference>
<dbReference type="PATRIC" id="fig|1618660.3.peg.146"/>
<dbReference type="PANTHER" id="PTHR30308">
    <property type="entry name" value="TMRNA-BINDING COMPONENT OF TRANS-TRANSLATION TAGGING COMPLEX"/>
    <property type="match status" value="1"/>
</dbReference>
<dbReference type="AlphaFoldDB" id="A0A0G1XB44"/>
<dbReference type="GO" id="GO:0070930">
    <property type="term" value="P:trans-translation-dependent protein tagging"/>
    <property type="evidence" value="ECO:0007669"/>
    <property type="project" value="TreeGrafter"/>
</dbReference>
<comment type="subcellular location">
    <subcellularLocation>
        <location evidence="3">Cytoplasm</location>
    </subcellularLocation>
    <text evidence="3">The tmRNA-SmpB complex associates with stalled 70S ribosomes.</text>
</comment>
<evidence type="ECO:0000256" key="1">
    <source>
        <dbReference type="ARBA" id="ARBA00022490"/>
    </source>
</evidence>
<evidence type="ECO:0000256" key="3">
    <source>
        <dbReference type="HAMAP-Rule" id="MF_00023"/>
    </source>
</evidence>
<dbReference type="PANTHER" id="PTHR30308:SF2">
    <property type="entry name" value="SSRA-BINDING PROTEIN"/>
    <property type="match status" value="1"/>
</dbReference>
<dbReference type="InterPro" id="IPR000037">
    <property type="entry name" value="SsrA-bd_prot"/>
</dbReference>
<gene>
    <name evidence="3" type="primary">smpB</name>
    <name evidence="4" type="ORF">UY23_C0001G0141</name>
</gene>
<evidence type="ECO:0000313" key="4">
    <source>
        <dbReference type="EMBL" id="KKU91535.1"/>
    </source>
</evidence>
<accession>A0A0G1XB44</accession>
<evidence type="ECO:0000256" key="2">
    <source>
        <dbReference type="ARBA" id="ARBA00022884"/>
    </source>
</evidence>
<organism evidence="4 5">
    <name type="scientific">Candidatus Jorgensenbacteria bacterium GW2011_GWA1_48_11</name>
    <dbReference type="NCBI Taxonomy" id="1618660"/>
    <lineage>
        <taxon>Bacteria</taxon>
        <taxon>Candidatus Joergenseniibacteriota</taxon>
    </lineage>
</organism>
<dbReference type="InterPro" id="IPR023620">
    <property type="entry name" value="SmpB"/>
</dbReference>
<keyword evidence="2 3" id="KW-0694">RNA-binding</keyword>
<dbReference type="Proteomes" id="UP000034956">
    <property type="component" value="Unassembled WGS sequence"/>
</dbReference>
<comment type="caution">
    <text evidence="4">The sequence shown here is derived from an EMBL/GenBank/DDBJ whole genome shotgun (WGS) entry which is preliminary data.</text>
</comment>
<keyword evidence="1 3" id="KW-0963">Cytoplasm</keyword>
<comment type="similarity">
    <text evidence="3">Belongs to the SmpB family.</text>
</comment>
<dbReference type="GO" id="GO:0003723">
    <property type="term" value="F:RNA binding"/>
    <property type="evidence" value="ECO:0007669"/>
    <property type="project" value="UniProtKB-UniRule"/>
</dbReference>
<dbReference type="GO" id="GO:0070929">
    <property type="term" value="P:trans-translation"/>
    <property type="evidence" value="ECO:0007669"/>
    <property type="project" value="UniProtKB-UniRule"/>
</dbReference>
<evidence type="ECO:0000313" key="5">
    <source>
        <dbReference type="Proteomes" id="UP000034956"/>
    </source>
</evidence>